<evidence type="ECO:0000313" key="14">
    <source>
        <dbReference type="Proteomes" id="UP000628463"/>
    </source>
</evidence>
<evidence type="ECO:0000313" key="13">
    <source>
        <dbReference type="EMBL" id="MBC5679644.1"/>
    </source>
</evidence>
<evidence type="ECO:0000259" key="12">
    <source>
        <dbReference type="PROSITE" id="PS51192"/>
    </source>
</evidence>
<keyword evidence="4" id="KW-0540">Nuclease</keyword>
<dbReference type="SMART" id="SM00487">
    <property type="entry name" value="DEXDc"/>
    <property type="match status" value="1"/>
</dbReference>
<comment type="catalytic activity">
    <reaction evidence="1 11">
        <text>Endonucleolytic cleavage of DNA to give random double-stranded fragments with terminal 5'-phosphates, ATP is simultaneously hydrolyzed.</text>
        <dbReference type="EC" id="3.1.21.3"/>
    </reaction>
</comment>
<dbReference type="InterPro" id="IPR014001">
    <property type="entry name" value="Helicase_ATP-bd"/>
</dbReference>
<dbReference type="InterPro" id="IPR040980">
    <property type="entry name" value="SWI2_SNF2"/>
</dbReference>
<dbReference type="Gene3D" id="1.20.58.910">
    <property type="match status" value="1"/>
</dbReference>
<protein>
    <recommendedName>
        <fullName evidence="11">Type I restriction enzyme endonuclease subunit</fullName>
        <shortName evidence="11">R protein</shortName>
        <ecNumber evidence="11">3.1.21.3</ecNumber>
    </recommendedName>
    <alternativeName>
        <fullName evidence="11">Type-1 restriction enzyme R protein</fullName>
    </alternativeName>
</protein>
<keyword evidence="14" id="KW-1185">Reference proteome</keyword>
<evidence type="ECO:0000256" key="4">
    <source>
        <dbReference type="ARBA" id="ARBA00022722"/>
    </source>
</evidence>
<dbReference type="Gene3D" id="3.40.50.300">
    <property type="entry name" value="P-loop containing nucleotide triphosphate hydrolases"/>
    <property type="match status" value="2"/>
</dbReference>
<dbReference type="EMBL" id="JACOPD010000001">
    <property type="protein sequence ID" value="MBC5679644.1"/>
    <property type="molecule type" value="Genomic_DNA"/>
</dbReference>
<keyword evidence="7 13" id="KW-0255">Endonuclease</keyword>
<dbReference type="InterPro" id="IPR022625">
    <property type="entry name" value="TypeI_RM_Rsu_C"/>
</dbReference>
<dbReference type="Pfam" id="PF04313">
    <property type="entry name" value="HSDR_N"/>
    <property type="match status" value="1"/>
</dbReference>
<dbReference type="Pfam" id="PF22679">
    <property type="entry name" value="T1R_D3-like"/>
    <property type="match status" value="1"/>
</dbReference>
<evidence type="ECO:0000256" key="6">
    <source>
        <dbReference type="ARBA" id="ARBA00022747"/>
    </source>
</evidence>
<dbReference type="InterPro" id="IPR027417">
    <property type="entry name" value="P-loop_NTPase"/>
</dbReference>
<evidence type="ECO:0000256" key="1">
    <source>
        <dbReference type="ARBA" id="ARBA00000851"/>
    </source>
</evidence>
<dbReference type="InterPro" id="IPR055180">
    <property type="entry name" value="HsdR_RecA-like_helicase_dom_2"/>
</dbReference>
<feature type="domain" description="Helicase ATP-binding" evidence="12">
    <location>
        <begin position="269"/>
        <end position="441"/>
    </location>
</feature>
<organism evidence="13 14">
    <name type="scientific">Lachnospira hominis</name>
    <name type="common">ex Liu et al. 2021</name>
    <dbReference type="NCBI Taxonomy" id="2763051"/>
    <lineage>
        <taxon>Bacteria</taxon>
        <taxon>Bacillati</taxon>
        <taxon>Bacillota</taxon>
        <taxon>Clostridia</taxon>
        <taxon>Lachnospirales</taxon>
        <taxon>Lachnospiraceae</taxon>
        <taxon>Lachnospira</taxon>
    </lineage>
</organism>
<name>A0ABR7FWT4_9FIRM</name>
<dbReference type="RefSeq" id="WP_186835925.1">
    <property type="nucleotide sequence ID" value="NZ_JACOPD010000001.1"/>
</dbReference>
<evidence type="ECO:0000256" key="7">
    <source>
        <dbReference type="ARBA" id="ARBA00022759"/>
    </source>
</evidence>
<evidence type="ECO:0000256" key="8">
    <source>
        <dbReference type="ARBA" id="ARBA00022801"/>
    </source>
</evidence>
<gene>
    <name evidence="13" type="ORF">H8S01_01520</name>
</gene>
<dbReference type="Pfam" id="PF12008">
    <property type="entry name" value="EcoR124_C"/>
    <property type="match status" value="1"/>
</dbReference>
<proteinExistence type="inferred from homology"/>
<dbReference type="SUPFAM" id="SSF52540">
    <property type="entry name" value="P-loop containing nucleoside triphosphate hydrolases"/>
    <property type="match status" value="2"/>
</dbReference>
<evidence type="ECO:0000256" key="5">
    <source>
        <dbReference type="ARBA" id="ARBA00022741"/>
    </source>
</evidence>
<keyword evidence="6 11" id="KW-0680">Restriction system</keyword>
<dbReference type="Pfam" id="PF18766">
    <property type="entry name" value="SWI2_SNF2"/>
    <property type="match status" value="1"/>
</dbReference>
<keyword evidence="9 11" id="KW-0067">ATP-binding</keyword>
<dbReference type="GO" id="GO:0004519">
    <property type="term" value="F:endonuclease activity"/>
    <property type="evidence" value="ECO:0007669"/>
    <property type="project" value="UniProtKB-KW"/>
</dbReference>
<comment type="subunit">
    <text evidence="3 11">The type I restriction/modification system is composed of three polypeptides R, M and S.</text>
</comment>
<keyword evidence="10 11" id="KW-0238">DNA-binding</keyword>
<dbReference type="InterPro" id="IPR007409">
    <property type="entry name" value="Restrct_endonuc_type1_HsdR_N"/>
</dbReference>
<dbReference type="Proteomes" id="UP000628463">
    <property type="component" value="Unassembled WGS sequence"/>
</dbReference>
<dbReference type="CDD" id="cd18800">
    <property type="entry name" value="SF2_C_EcoR124I-like"/>
    <property type="match status" value="1"/>
</dbReference>
<comment type="caution">
    <text evidence="13">The sequence shown here is derived from an EMBL/GenBank/DDBJ whole genome shotgun (WGS) entry which is preliminary data.</text>
</comment>
<accession>A0ABR7FWT4</accession>
<dbReference type="Gene3D" id="3.90.1570.50">
    <property type="match status" value="1"/>
</dbReference>
<dbReference type="PANTHER" id="PTHR30195">
    <property type="entry name" value="TYPE I SITE-SPECIFIC DEOXYRIBONUCLEASE PROTEIN SUBUNIT M AND R"/>
    <property type="match status" value="1"/>
</dbReference>
<keyword evidence="5 11" id="KW-0547">Nucleotide-binding</keyword>
<evidence type="ECO:0000256" key="3">
    <source>
        <dbReference type="ARBA" id="ARBA00011296"/>
    </source>
</evidence>
<dbReference type="PANTHER" id="PTHR30195:SF16">
    <property type="entry name" value="TYPE I RESTRICTION ENZYME ENDONUCLEASE SUBUNIT"/>
    <property type="match status" value="1"/>
</dbReference>
<evidence type="ECO:0000256" key="11">
    <source>
        <dbReference type="RuleBase" id="RU364115"/>
    </source>
</evidence>
<reference evidence="13 14" key="1">
    <citation type="submission" date="2020-08" db="EMBL/GenBank/DDBJ databases">
        <title>Genome public.</title>
        <authorList>
            <person name="Liu C."/>
            <person name="Sun Q."/>
        </authorList>
    </citation>
    <scope>NUCLEOTIDE SEQUENCE [LARGE SCALE GENOMIC DNA]</scope>
    <source>
        <strain evidence="13 14">NSJ-43</strain>
    </source>
</reference>
<comment type="similarity">
    <text evidence="2 11">Belongs to the HsdR family.</text>
</comment>
<dbReference type="CDD" id="cd22332">
    <property type="entry name" value="HsdR_N"/>
    <property type="match status" value="1"/>
</dbReference>
<evidence type="ECO:0000256" key="9">
    <source>
        <dbReference type="ARBA" id="ARBA00022840"/>
    </source>
</evidence>
<evidence type="ECO:0000256" key="2">
    <source>
        <dbReference type="ARBA" id="ARBA00008598"/>
    </source>
</evidence>
<dbReference type="InterPro" id="IPR004473">
    <property type="entry name" value="Restrct_endonuc_typeI_HsdR"/>
</dbReference>
<sequence>MAELESVIENRLIHQLCSGESQWTYRPDIRTEEDLWNNFKYILEQNNKAKLDDIPLSESEFAKVKNDLSHASFYDAGKWLVGENGKVYVHVQRGNETLHLVVMNNEHVAGGSSVYEVINQYQAFKDDNDVNARDRRFDVTLLINGIPLIHIELKNKEHSYMDGYRQIKKYIAEGKFHGIFSNVQMFVVSNAVDTKYFSAARDTELNKKFLTGWIDRENMPVCDYIDFAEAVLRIPQAHEMVTKYTVLDNDKKKLLILRPYQIHAIEAMREASKAGKSGYIWHTTGSGKTMTSYKATRNLLMDIPSIQKTVFLIDRKDLDLQTKGAFQSYADNDTIDVDDTEHVGSLIKKLADDNRQMIVTTRQKMQVMINRRLKEGTKEYNKIKALKVAFVVDECHRAVTPQTKRDIEKFFNNSIWFGFTGTPIFEENRYEQKGDLPQTTEELYGPCLHSYTIKEAIHDGAVLGFNVENLGPRDIPKDDEDKYYHSVNHMRNVLNIIINQSLAKFGMQNGRGKTYEAMLTVESIAIAQKYYDMILKIKAGEDELKISDDVKRILPDFPKVAITFSVSENEEQSQVNQDSMKRYLTYYNKLFGTKYAIEGLGAYNGNLNDRLARKEKRYADREQQVDIVIVVDRLLTGFDAPCLSTLFIDRPPMSPQGLIQAFSRTNRLYDQNKEYGQIVTFRSPKEYKKKINDALVLYSKGGIGQAIAEDWETVLNNFVLSLKTIRTFAPTPADVNGLSKKQKKTFIKLFRDLDHDYAHLKSFSTFEPKILDEYGFSQQIYEDYAAVYNNVIEELKKDPPDDTGDEPIRDDYDLVAYSKFKIDFEYIVELLQGFVDFLDQKDIEFNEAEFEHKLLELKEIVKDFAEDNSKLSDLLLQVLDEIEQDKAKFMGQDMSVIINQMRYAAIDKEIEKFSKKWYIPFEAVKYEAYNYKDGELANENKLKELADYATYKVETSEALPKFKFNGALIKEFKEMLMPEIGSLIE</sequence>
<dbReference type="InterPro" id="IPR051268">
    <property type="entry name" value="Type-I_R_enzyme_R_subunit"/>
</dbReference>
<comment type="function">
    <text evidence="11">Subunit R is required for both nuclease and ATPase activities, but not for modification.</text>
</comment>
<evidence type="ECO:0000256" key="10">
    <source>
        <dbReference type="ARBA" id="ARBA00023125"/>
    </source>
</evidence>
<keyword evidence="8 11" id="KW-0378">Hydrolase</keyword>
<dbReference type="NCBIfam" id="TIGR00348">
    <property type="entry name" value="hsdR"/>
    <property type="match status" value="1"/>
</dbReference>
<dbReference type="PROSITE" id="PS51192">
    <property type="entry name" value="HELICASE_ATP_BIND_1"/>
    <property type="match status" value="1"/>
</dbReference>
<dbReference type="EC" id="3.1.21.3" evidence="11"/>